<dbReference type="EMBL" id="AEQP01000004">
    <property type="protein sequence ID" value="EFV95083.1"/>
    <property type="molecule type" value="Genomic_DNA"/>
</dbReference>
<name>E7RWH9_9BURK</name>
<sequence>MLTVISSAADINNAQRTLVHQLQTALPQRVACTVGGAGGGFEADVAYDDTLGLWFAGQSQDTKHFNGFGTDAPVAGKKVSLAAEINFPVQGISRAISGVFAQDENGRIAVLHRGKIRGGKAIFFQHYQGECVEADDGGKPDTFALIGWLDDPAFARRMNDFVREILRIKAAAK</sequence>
<keyword evidence="2" id="KW-1185">Reference proteome</keyword>
<proteinExistence type="predicted"/>
<protein>
    <submittedName>
        <fullName evidence="1">Uncharacterized protein</fullName>
    </submittedName>
</protein>
<accession>E7RWH9</accession>
<dbReference type="RefSeq" id="WP_005673256.1">
    <property type="nucleotide sequence ID" value="NZ_CP146288.1"/>
</dbReference>
<gene>
    <name evidence="1" type="ORF">HMPREF0551_1041</name>
</gene>
<organism evidence="1 2">
    <name type="scientific">Lautropia mirabilis ATCC 51599</name>
    <dbReference type="NCBI Taxonomy" id="887898"/>
    <lineage>
        <taxon>Bacteria</taxon>
        <taxon>Pseudomonadati</taxon>
        <taxon>Pseudomonadota</taxon>
        <taxon>Betaproteobacteria</taxon>
        <taxon>Burkholderiales</taxon>
        <taxon>Burkholderiaceae</taxon>
        <taxon>Lautropia</taxon>
    </lineage>
</organism>
<dbReference type="HOGENOM" id="CLU_1545704_0_0_4"/>
<evidence type="ECO:0000313" key="2">
    <source>
        <dbReference type="Proteomes" id="UP000011021"/>
    </source>
</evidence>
<evidence type="ECO:0000313" key="1">
    <source>
        <dbReference type="EMBL" id="EFV95083.1"/>
    </source>
</evidence>
<comment type="caution">
    <text evidence="1">The sequence shown here is derived from an EMBL/GenBank/DDBJ whole genome shotgun (WGS) entry which is preliminary data.</text>
</comment>
<dbReference type="STRING" id="887898.HMPREF0551_1041"/>
<dbReference type="eggNOG" id="COG1401">
    <property type="taxonomic scope" value="Bacteria"/>
</dbReference>
<dbReference type="AlphaFoldDB" id="E7RWH9"/>
<reference evidence="1 2" key="1">
    <citation type="submission" date="2010-12" db="EMBL/GenBank/DDBJ databases">
        <authorList>
            <person name="Muzny D."/>
            <person name="Qin X."/>
            <person name="Deng J."/>
            <person name="Jiang H."/>
            <person name="Liu Y."/>
            <person name="Qu J."/>
            <person name="Song X.-Z."/>
            <person name="Zhang L."/>
            <person name="Thornton R."/>
            <person name="Coyle M."/>
            <person name="Francisco L."/>
            <person name="Jackson L."/>
            <person name="Javaid M."/>
            <person name="Korchina V."/>
            <person name="Kovar C."/>
            <person name="Mata R."/>
            <person name="Mathew T."/>
            <person name="Ngo R."/>
            <person name="Nguyen L."/>
            <person name="Nguyen N."/>
            <person name="Okwuonu G."/>
            <person name="Ongeri F."/>
            <person name="Pham C."/>
            <person name="Simmons D."/>
            <person name="Wilczek-Boney K."/>
            <person name="Hale W."/>
            <person name="Jakkamsetti A."/>
            <person name="Pham P."/>
            <person name="Ruth R."/>
            <person name="San Lucas F."/>
            <person name="Warren J."/>
            <person name="Zhang J."/>
            <person name="Zhao Z."/>
            <person name="Zhou C."/>
            <person name="Zhu D."/>
            <person name="Lee S."/>
            <person name="Bess C."/>
            <person name="Blankenburg K."/>
            <person name="Forbes L."/>
            <person name="Fu Q."/>
            <person name="Gubbala S."/>
            <person name="Hirani K."/>
            <person name="Jayaseelan J.C."/>
            <person name="Lara F."/>
            <person name="Munidasa M."/>
            <person name="Palculict T."/>
            <person name="Patil S."/>
            <person name="Pu L.-L."/>
            <person name="Saada N."/>
            <person name="Tang L."/>
            <person name="Weissenberger G."/>
            <person name="Zhu Y."/>
            <person name="Hemphill L."/>
            <person name="Shang Y."/>
            <person name="Youmans B."/>
            <person name="Ayvaz T."/>
            <person name="Ross M."/>
            <person name="Santibanez J."/>
            <person name="Aqrawi P."/>
            <person name="Gross S."/>
            <person name="Joshi V."/>
            <person name="Fowler G."/>
            <person name="Nazareth L."/>
            <person name="Reid J."/>
            <person name="Worley K."/>
            <person name="Petrosino J."/>
            <person name="Highlander S."/>
            <person name="Gibbs R."/>
        </authorList>
    </citation>
    <scope>NUCLEOTIDE SEQUENCE [LARGE SCALE GENOMIC DNA]</scope>
    <source>
        <strain evidence="1 2">ATCC 51599</strain>
    </source>
</reference>
<dbReference type="Proteomes" id="UP000011021">
    <property type="component" value="Unassembled WGS sequence"/>
</dbReference>